<reference evidence="1 2" key="1">
    <citation type="journal article" date="2020" name="Cell">
        <title>Large-Scale Comparative Analyses of Tick Genomes Elucidate Their Genetic Diversity and Vector Capacities.</title>
        <authorList>
            <consortium name="Tick Genome and Microbiome Consortium (TIGMIC)"/>
            <person name="Jia N."/>
            <person name="Wang J."/>
            <person name="Shi W."/>
            <person name="Du L."/>
            <person name="Sun Y."/>
            <person name="Zhan W."/>
            <person name="Jiang J.F."/>
            <person name="Wang Q."/>
            <person name="Zhang B."/>
            <person name="Ji P."/>
            <person name="Bell-Sakyi L."/>
            <person name="Cui X.M."/>
            <person name="Yuan T.T."/>
            <person name="Jiang B.G."/>
            <person name="Yang W.F."/>
            <person name="Lam T.T."/>
            <person name="Chang Q.C."/>
            <person name="Ding S.J."/>
            <person name="Wang X.J."/>
            <person name="Zhu J.G."/>
            <person name="Ruan X.D."/>
            <person name="Zhao L."/>
            <person name="Wei J.T."/>
            <person name="Ye R.Z."/>
            <person name="Que T.C."/>
            <person name="Du C.H."/>
            <person name="Zhou Y.H."/>
            <person name="Cheng J.X."/>
            <person name="Dai P.F."/>
            <person name="Guo W.B."/>
            <person name="Han X.H."/>
            <person name="Huang E.J."/>
            <person name="Li L.F."/>
            <person name="Wei W."/>
            <person name="Gao Y.C."/>
            <person name="Liu J.Z."/>
            <person name="Shao H.Z."/>
            <person name="Wang X."/>
            <person name="Wang C.C."/>
            <person name="Yang T.C."/>
            <person name="Huo Q.B."/>
            <person name="Li W."/>
            <person name="Chen H.Y."/>
            <person name="Chen S.E."/>
            <person name="Zhou L.G."/>
            <person name="Ni X.B."/>
            <person name="Tian J.H."/>
            <person name="Sheng Y."/>
            <person name="Liu T."/>
            <person name="Pan Y.S."/>
            <person name="Xia L.Y."/>
            <person name="Li J."/>
            <person name="Zhao F."/>
            <person name="Cao W.C."/>
        </authorList>
    </citation>
    <scope>NUCLEOTIDE SEQUENCE [LARGE SCALE GENOMIC DNA]</scope>
    <source>
        <strain evidence="1">HaeL-2018</strain>
    </source>
</reference>
<dbReference type="AlphaFoldDB" id="A0A9J6GWW1"/>
<name>A0A9J6GWW1_HAELO</name>
<evidence type="ECO:0000313" key="1">
    <source>
        <dbReference type="EMBL" id="KAH9379385.1"/>
    </source>
</evidence>
<protein>
    <recommendedName>
        <fullName evidence="3">Metastriate one of each protein family</fullName>
    </recommendedName>
</protein>
<gene>
    <name evidence="1" type="ORF">HPB48_017011</name>
</gene>
<organism evidence="1 2">
    <name type="scientific">Haemaphysalis longicornis</name>
    <name type="common">Bush tick</name>
    <dbReference type="NCBI Taxonomy" id="44386"/>
    <lineage>
        <taxon>Eukaryota</taxon>
        <taxon>Metazoa</taxon>
        <taxon>Ecdysozoa</taxon>
        <taxon>Arthropoda</taxon>
        <taxon>Chelicerata</taxon>
        <taxon>Arachnida</taxon>
        <taxon>Acari</taxon>
        <taxon>Parasitiformes</taxon>
        <taxon>Ixodida</taxon>
        <taxon>Ixodoidea</taxon>
        <taxon>Ixodidae</taxon>
        <taxon>Haemaphysalinae</taxon>
        <taxon>Haemaphysalis</taxon>
    </lineage>
</organism>
<evidence type="ECO:0000313" key="2">
    <source>
        <dbReference type="Proteomes" id="UP000821853"/>
    </source>
</evidence>
<proteinExistence type="predicted"/>
<comment type="caution">
    <text evidence="1">The sequence shown here is derived from an EMBL/GenBank/DDBJ whole genome shotgun (WGS) entry which is preliminary data.</text>
</comment>
<keyword evidence="2" id="KW-1185">Reference proteome</keyword>
<dbReference type="OMA" id="SERHNDI"/>
<dbReference type="OrthoDB" id="6494194at2759"/>
<dbReference type="EMBL" id="JABSTR010000009">
    <property type="protein sequence ID" value="KAH9379385.1"/>
    <property type="molecule type" value="Genomic_DNA"/>
</dbReference>
<evidence type="ECO:0008006" key="3">
    <source>
        <dbReference type="Google" id="ProtNLM"/>
    </source>
</evidence>
<accession>A0A9J6GWW1</accession>
<dbReference type="Proteomes" id="UP000821853">
    <property type="component" value="Unassembled WGS sequence"/>
</dbReference>
<sequence length="195" mass="21682">MNSFAELGGNSCDFSDLNVEHAVNQIFARLPKQREISDPVFPGYVGIFEAGPLHAAGLDTLQRYGPLQRYCVNGTRVIQFDIFNDGGVRLVAPWRSCSGAEGTITVVAGYSRFTVQLMVEGSGSDAMLQYMGPNLHVATEDLSVRFEGAGDQMMAIVKVIFRFLDPLVRESWKDIFFRQFYSSLQEILPVCLNKV</sequence>
<dbReference type="VEuPathDB" id="VectorBase:HLOH_044382"/>